<dbReference type="InterPro" id="IPR052360">
    <property type="entry name" value="Transcr_Regulatory_Proteins"/>
</dbReference>
<dbReference type="Proteomes" id="UP001232148">
    <property type="component" value="Unassembled WGS sequence"/>
</dbReference>
<evidence type="ECO:0008006" key="9">
    <source>
        <dbReference type="Google" id="ProtNLM"/>
    </source>
</evidence>
<keyword evidence="4" id="KW-0238">DNA-binding</keyword>
<keyword evidence="1" id="KW-0479">Metal-binding</keyword>
<gene>
    <name evidence="7" type="ORF">LX32DRAFT_679719</name>
</gene>
<evidence type="ECO:0000256" key="1">
    <source>
        <dbReference type="ARBA" id="ARBA00022723"/>
    </source>
</evidence>
<dbReference type="GO" id="GO:0003677">
    <property type="term" value="F:DNA binding"/>
    <property type="evidence" value="ECO:0007669"/>
    <property type="project" value="UniProtKB-KW"/>
</dbReference>
<keyword evidence="3" id="KW-0805">Transcription regulation</keyword>
<dbReference type="EMBL" id="MU842821">
    <property type="protein sequence ID" value="KAK2033538.1"/>
    <property type="molecule type" value="Genomic_DNA"/>
</dbReference>
<evidence type="ECO:0000313" key="8">
    <source>
        <dbReference type="Proteomes" id="UP001232148"/>
    </source>
</evidence>
<evidence type="ECO:0000313" key="7">
    <source>
        <dbReference type="EMBL" id="KAK2033538.1"/>
    </source>
</evidence>
<name>A0AAD9M974_9PEZI</name>
<keyword evidence="6" id="KW-0539">Nucleus</keyword>
<proteinExistence type="predicted"/>
<dbReference type="PANTHER" id="PTHR36206">
    <property type="entry name" value="ASPERCRYPTIN BIOSYNTHESIS CLUSTER-SPECIFIC TRANSCRIPTION REGULATOR ATNN-RELATED"/>
    <property type="match status" value="1"/>
</dbReference>
<keyword evidence="2" id="KW-0862">Zinc</keyword>
<sequence length="382" mass="42568">MTSPNVDDSAAAGRAMHFYHTVAAPALTGSLSKTFWPTVVVQVSSQEPVARHALLALYETFAAGARKPALFAVGHYNKAIGLLRSTRDPVLVPFVCVLFVCIELLRNSPRNAIAHCQHGINILNEVQAESDFLRRHVVPVMHQLSLTPYYYDVDPKTFPMINRPLPAAGPRFESVAEAHIRQITIQTRTARFLRSGEERRLVGGYEGPDPDSLRARKFIQLDLDSWHGAFQALKAFNRPDSKEHAALYLLEIRYIINKTHLSLSDSTSENDYDAHLDDFRAVVDLAARATASSGHGGSSRTTPFCTGDSAIELGFSTLLYFVVSKCRFLTVRIAAMKLMEQLARLRDNVWIKPVTAAVARRIIEFEHRISLGDLDLGDWVDD</sequence>
<evidence type="ECO:0000256" key="3">
    <source>
        <dbReference type="ARBA" id="ARBA00023015"/>
    </source>
</evidence>
<dbReference type="GO" id="GO:0046872">
    <property type="term" value="F:metal ion binding"/>
    <property type="evidence" value="ECO:0007669"/>
    <property type="project" value="UniProtKB-KW"/>
</dbReference>
<reference evidence="7" key="1">
    <citation type="submission" date="2021-06" db="EMBL/GenBank/DDBJ databases">
        <title>Comparative genomics, transcriptomics and evolutionary studies reveal genomic signatures of adaptation to plant cell wall in hemibiotrophic fungi.</title>
        <authorList>
            <consortium name="DOE Joint Genome Institute"/>
            <person name="Baroncelli R."/>
            <person name="Diaz J.F."/>
            <person name="Benocci T."/>
            <person name="Peng M."/>
            <person name="Battaglia E."/>
            <person name="Haridas S."/>
            <person name="Andreopoulos W."/>
            <person name="Labutti K."/>
            <person name="Pangilinan J."/>
            <person name="Floch G.L."/>
            <person name="Makela M.R."/>
            <person name="Henrissat B."/>
            <person name="Grigoriev I.V."/>
            <person name="Crouch J.A."/>
            <person name="De Vries R.P."/>
            <person name="Sukno S.A."/>
            <person name="Thon M.R."/>
        </authorList>
    </citation>
    <scope>NUCLEOTIDE SEQUENCE</scope>
    <source>
        <strain evidence="7">MAFF235873</strain>
    </source>
</reference>
<evidence type="ECO:0000256" key="6">
    <source>
        <dbReference type="ARBA" id="ARBA00023242"/>
    </source>
</evidence>
<keyword evidence="5" id="KW-0804">Transcription</keyword>
<evidence type="ECO:0000256" key="5">
    <source>
        <dbReference type="ARBA" id="ARBA00023163"/>
    </source>
</evidence>
<organism evidence="7 8">
    <name type="scientific">Colletotrichum zoysiae</name>
    <dbReference type="NCBI Taxonomy" id="1216348"/>
    <lineage>
        <taxon>Eukaryota</taxon>
        <taxon>Fungi</taxon>
        <taxon>Dikarya</taxon>
        <taxon>Ascomycota</taxon>
        <taxon>Pezizomycotina</taxon>
        <taxon>Sordariomycetes</taxon>
        <taxon>Hypocreomycetidae</taxon>
        <taxon>Glomerellales</taxon>
        <taxon>Glomerellaceae</taxon>
        <taxon>Colletotrichum</taxon>
        <taxon>Colletotrichum graminicola species complex</taxon>
    </lineage>
</organism>
<dbReference type="AlphaFoldDB" id="A0AAD9M974"/>
<accession>A0AAD9M974</accession>
<evidence type="ECO:0000256" key="4">
    <source>
        <dbReference type="ARBA" id="ARBA00023125"/>
    </source>
</evidence>
<protein>
    <recommendedName>
        <fullName evidence="9">C6 zinc finger domain-containing protein</fullName>
    </recommendedName>
</protein>
<evidence type="ECO:0000256" key="2">
    <source>
        <dbReference type="ARBA" id="ARBA00022833"/>
    </source>
</evidence>
<dbReference type="PANTHER" id="PTHR36206:SF16">
    <property type="entry name" value="TRANSCRIPTION FACTOR DOMAIN-CONTAINING PROTEIN-RELATED"/>
    <property type="match status" value="1"/>
</dbReference>
<comment type="caution">
    <text evidence="7">The sequence shown here is derived from an EMBL/GenBank/DDBJ whole genome shotgun (WGS) entry which is preliminary data.</text>
</comment>
<keyword evidence="8" id="KW-1185">Reference proteome</keyword>